<dbReference type="SUPFAM" id="SSF102114">
    <property type="entry name" value="Radical SAM enzymes"/>
    <property type="match status" value="1"/>
</dbReference>
<dbReference type="HAMAP" id="MF_01849">
    <property type="entry name" value="RNA_methyltr_RlmN"/>
    <property type="match status" value="1"/>
</dbReference>
<organism evidence="14 15">
    <name type="scientific">Selenobaculum gibii</name>
    <dbReference type="NCBI Taxonomy" id="3054208"/>
    <lineage>
        <taxon>Bacteria</taxon>
        <taxon>Bacillati</taxon>
        <taxon>Bacillota</taxon>
        <taxon>Negativicutes</taxon>
        <taxon>Selenomonadales</taxon>
        <taxon>Selenomonadaceae</taxon>
        <taxon>Selenobaculum</taxon>
    </lineage>
</organism>
<dbReference type="Proteomes" id="UP001243623">
    <property type="component" value="Chromosome"/>
</dbReference>
<evidence type="ECO:0000256" key="3">
    <source>
        <dbReference type="ARBA" id="ARBA00022490"/>
    </source>
</evidence>
<keyword evidence="4 12" id="KW-0698">rRNA processing</keyword>
<keyword evidence="9 12" id="KW-0479">Metal-binding</keyword>
<gene>
    <name evidence="12 14" type="primary">rlmN</name>
    <name evidence="14" type="ORF">P3F81_06430</name>
</gene>
<keyword evidence="7 12" id="KW-0949">S-adenosyl-L-methionine</keyword>
<comment type="subcellular location">
    <subcellularLocation>
        <location evidence="1 12">Cytoplasm</location>
    </subcellularLocation>
</comment>
<reference evidence="14" key="1">
    <citation type="submission" date="2023-03" db="EMBL/GenBank/DDBJ databases">
        <title>Selenobaculum gbiensis gen. nov. sp. nov., a new bacterium isolated from the gut microbiota of IBD patient.</title>
        <authorList>
            <person name="Yeo S."/>
            <person name="Park H."/>
            <person name="Huh C.S."/>
        </authorList>
    </citation>
    <scope>NUCLEOTIDE SEQUENCE</scope>
    <source>
        <strain evidence="14">ICN-92133</strain>
    </source>
</reference>
<evidence type="ECO:0000256" key="12">
    <source>
        <dbReference type="HAMAP-Rule" id="MF_01849"/>
    </source>
</evidence>
<evidence type="ECO:0000256" key="4">
    <source>
        <dbReference type="ARBA" id="ARBA00022552"/>
    </source>
</evidence>
<feature type="binding site" evidence="12">
    <location>
        <position position="119"/>
    </location>
    <ligand>
        <name>[4Fe-4S] cluster</name>
        <dbReference type="ChEBI" id="CHEBI:49883"/>
        <note>4Fe-4S-S-AdoMet</note>
    </ligand>
</feature>
<keyword evidence="15" id="KW-1185">Reference proteome</keyword>
<dbReference type="GO" id="GO:0019843">
    <property type="term" value="F:rRNA binding"/>
    <property type="evidence" value="ECO:0007669"/>
    <property type="project" value="UniProtKB-UniRule"/>
</dbReference>
<comment type="cofactor">
    <cofactor evidence="12">
        <name>[4Fe-4S] cluster</name>
        <dbReference type="ChEBI" id="CHEBI:49883"/>
    </cofactor>
    <text evidence="12">Binds 1 [4Fe-4S] cluster. The cluster is coordinated with 3 cysteines and an exchangeable S-adenosyl-L-methionine.</text>
</comment>
<evidence type="ECO:0000256" key="10">
    <source>
        <dbReference type="ARBA" id="ARBA00023004"/>
    </source>
</evidence>
<dbReference type="NCBIfam" id="TIGR00048">
    <property type="entry name" value="rRNA_mod_RlmN"/>
    <property type="match status" value="1"/>
</dbReference>
<evidence type="ECO:0000256" key="2">
    <source>
        <dbReference type="ARBA" id="ARBA00022485"/>
    </source>
</evidence>
<feature type="domain" description="Radical SAM core" evidence="13">
    <location>
        <begin position="98"/>
        <end position="331"/>
    </location>
</feature>
<keyword evidence="6 12" id="KW-0808">Transferase</keyword>
<dbReference type="InterPro" id="IPR040072">
    <property type="entry name" value="Methyltransferase_A"/>
</dbReference>
<comment type="catalytic activity">
    <reaction evidence="12">
        <text>adenosine(2503) in 23S rRNA + 2 reduced [2Fe-2S]-[ferredoxin] + 2 S-adenosyl-L-methionine = 2-methyladenosine(2503) in 23S rRNA + 5'-deoxyadenosine + L-methionine + 2 oxidized [2Fe-2S]-[ferredoxin] + S-adenosyl-L-homocysteine</text>
        <dbReference type="Rhea" id="RHEA:42916"/>
        <dbReference type="Rhea" id="RHEA-COMP:10000"/>
        <dbReference type="Rhea" id="RHEA-COMP:10001"/>
        <dbReference type="Rhea" id="RHEA-COMP:10152"/>
        <dbReference type="Rhea" id="RHEA-COMP:10282"/>
        <dbReference type="ChEBI" id="CHEBI:17319"/>
        <dbReference type="ChEBI" id="CHEBI:33737"/>
        <dbReference type="ChEBI" id="CHEBI:33738"/>
        <dbReference type="ChEBI" id="CHEBI:57844"/>
        <dbReference type="ChEBI" id="CHEBI:57856"/>
        <dbReference type="ChEBI" id="CHEBI:59789"/>
        <dbReference type="ChEBI" id="CHEBI:74411"/>
        <dbReference type="ChEBI" id="CHEBI:74497"/>
        <dbReference type="EC" id="2.1.1.192"/>
    </reaction>
</comment>
<name>A0A9Y2AEW5_9FIRM</name>
<dbReference type="GO" id="GO:0030488">
    <property type="term" value="P:tRNA methylation"/>
    <property type="evidence" value="ECO:0007669"/>
    <property type="project" value="UniProtKB-UniRule"/>
</dbReference>
<dbReference type="KEGG" id="sgbi:P3F81_06430"/>
<dbReference type="RefSeq" id="WP_147668765.1">
    <property type="nucleotide sequence ID" value="NZ_CP120678.1"/>
</dbReference>
<evidence type="ECO:0000313" key="14">
    <source>
        <dbReference type="EMBL" id="WIW69564.1"/>
    </source>
</evidence>
<comment type="miscellaneous">
    <text evidence="12">Reaction proceeds by a ping-pong mechanism involving intermediate methylation of a conserved cysteine residue.</text>
</comment>
<evidence type="ECO:0000256" key="11">
    <source>
        <dbReference type="ARBA" id="ARBA00023014"/>
    </source>
</evidence>
<keyword evidence="8 12" id="KW-0819">tRNA processing</keyword>
<keyword evidence="5 12" id="KW-0489">Methyltransferase</keyword>
<dbReference type="GO" id="GO:0070475">
    <property type="term" value="P:rRNA base methylation"/>
    <property type="evidence" value="ECO:0007669"/>
    <property type="project" value="UniProtKB-UniRule"/>
</dbReference>
<dbReference type="Gene3D" id="3.20.20.70">
    <property type="entry name" value="Aldolase class I"/>
    <property type="match status" value="1"/>
</dbReference>
<keyword evidence="3 12" id="KW-0963">Cytoplasm</keyword>
<feature type="binding site" evidence="12">
    <location>
        <position position="112"/>
    </location>
    <ligand>
        <name>[4Fe-4S] cluster</name>
        <dbReference type="ChEBI" id="CHEBI:49883"/>
        <note>4Fe-4S-S-AdoMet</note>
    </ligand>
</feature>
<dbReference type="PANTHER" id="PTHR30544:SF5">
    <property type="entry name" value="RADICAL SAM CORE DOMAIN-CONTAINING PROTEIN"/>
    <property type="match status" value="1"/>
</dbReference>
<proteinExistence type="inferred from homology"/>
<comment type="caution">
    <text evidence="12">Lacks conserved residue(s) required for the propagation of feature annotation.</text>
</comment>
<dbReference type="EMBL" id="CP120678">
    <property type="protein sequence ID" value="WIW69564.1"/>
    <property type="molecule type" value="Genomic_DNA"/>
</dbReference>
<dbReference type="GO" id="GO:0051539">
    <property type="term" value="F:4 iron, 4 sulfur cluster binding"/>
    <property type="evidence" value="ECO:0007669"/>
    <property type="project" value="UniProtKB-UniRule"/>
</dbReference>
<dbReference type="GO" id="GO:0002935">
    <property type="term" value="F:tRNA (adenine(37)-C2)-methyltransferase activity"/>
    <property type="evidence" value="ECO:0007669"/>
    <property type="project" value="UniProtKB-UniRule"/>
</dbReference>
<feature type="active site" description="Proton acceptor" evidence="12">
    <location>
        <position position="92"/>
    </location>
</feature>
<evidence type="ECO:0000313" key="15">
    <source>
        <dbReference type="Proteomes" id="UP001243623"/>
    </source>
</evidence>
<accession>A0A9Y2AEW5</accession>
<keyword evidence="12" id="KW-1015">Disulfide bond</keyword>
<evidence type="ECO:0000256" key="6">
    <source>
        <dbReference type="ARBA" id="ARBA00022679"/>
    </source>
</evidence>
<evidence type="ECO:0000256" key="1">
    <source>
        <dbReference type="ARBA" id="ARBA00004496"/>
    </source>
</evidence>
<dbReference type="FunFam" id="3.20.20.70:FF:000014">
    <property type="entry name" value="Probable dual-specificity RNA methyltransferase RlmN"/>
    <property type="match status" value="1"/>
</dbReference>
<dbReference type="Gene3D" id="1.10.150.530">
    <property type="match status" value="1"/>
</dbReference>
<evidence type="ECO:0000256" key="8">
    <source>
        <dbReference type="ARBA" id="ARBA00022694"/>
    </source>
</evidence>
<keyword evidence="11 12" id="KW-0411">Iron-sulfur</keyword>
<dbReference type="EC" id="2.1.1.192" evidence="12"/>
<dbReference type="SFLD" id="SFLDF00275">
    <property type="entry name" value="adenosine_C2_methyltransferase"/>
    <property type="match status" value="1"/>
</dbReference>
<evidence type="ECO:0000259" key="13">
    <source>
        <dbReference type="PROSITE" id="PS51918"/>
    </source>
</evidence>
<evidence type="ECO:0000256" key="7">
    <source>
        <dbReference type="ARBA" id="ARBA00022691"/>
    </source>
</evidence>
<dbReference type="GO" id="GO:0046872">
    <property type="term" value="F:metal ion binding"/>
    <property type="evidence" value="ECO:0007669"/>
    <property type="project" value="UniProtKB-KW"/>
</dbReference>
<dbReference type="PANTHER" id="PTHR30544">
    <property type="entry name" value="23S RRNA METHYLTRANSFERASE"/>
    <property type="match status" value="1"/>
</dbReference>
<feature type="active site" description="S-methylcysteine intermediate" evidence="12">
    <location>
        <position position="336"/>
    </location>
</feature>
<feature type="binding site" evidence="12">
    <location>
        <position position="194"/>
    </location>
    <ligand>
        <name>S-adenosyl-L-methionine</name>
        <dbReference type="ChEBI" id="CHEBI:59789"/>
    </ligand>
</feature>
<feature type="binding site" evidence="12">
    <location>
        <begin position="162"/>
        <end position="163"/>
    </location>
    <ligand>
        <name>S-adenosyl-L-methionine</name>
        <dbReference type="ChEBI" id="CHEBI:59789"/>
    </ligand>
</feature>
<dbReference type="PIRSF" id="PIRSF006004">
    <property type="entry name" value="CHP00048"/>
    <property type="match status" value="1"/>
</dbReference>
<dbReference type="SFLD" id="SFLDG01062">
    <property type="entry name" value="methyltransferase_(Class_A)"/>
    <property type="match status" value="1"/>
</dbReference>
<evidence type="ECO:0000256" key="5">
    <source>
        <dbReference type="ARBA" id="ARBA00022603"/>
    </source>
</evidence>
<dbReference type="InterPro" id="IPR058240">
    <property type="entry name" value="rSAM_sf"/>
</dbReference>
<dbReference type="InterPro" id="IPR027492">
    <property type="entry name" value="RNA_MTrfase_RlmN"/>
</dbReference>
<dbReference type="AlphaFoldDB" id="A0A9Y2AEW5"/>
<dbReference type="InterPro" id="IPR004383">
    <property type="entry name" value="rRNA_lsu_MTrfase_RlmN/Cfr"/>
</dbReference>
<dbReference type="Pfam" id="PF04055">
    <property type="entry name" value="Radical_SAM"/>
    <property type="match status" value="1"/>
</dbReference>
<dbReference type="GO" id="GO:0000049">
    <property type="term" value="F:tRNA binding"/>
    <property type="evidence" value="ECO:0007669"/>
    <property type="project" value="UniProtKB-UniRule"/>
</dbReference>
<protein>
    <recommendedName>
        <fullName evidence="12">Probable dual-specificity RNA methyltransferase RlmN</fullName>
        <ecNumber evidence="12">2.1.1.192</ecNumber>
    </recommendedName>
    <alternativeName>
        <fullName evidence="12">23S rRNA (adenine(2503)-C(2))-methyltransferase</fullName>
    </alternativeName>
    <alternativeName>
        <fullName evidence="12">23S rRNA m2A2503 methyltransferase</fullName>
    </alternativeName>
    <alternativeName>
        <fullName evidence="12">Ribosomal RNA large subunit methyltransferase N</fullName>
    </alternativeName>
    <alternativeName>
        <fullName evidence="12">tRNA (adenine(37)-C(2))-methyltransferase</fullName>
    </alternativeName>
    <alternativeName>
        <fullName evidence="12">tRNA m2A37 methyltransferase</fullName>
    </alternativeName>
</protein>
<feature type="binding site" evidence="12">
    <location>
        <position position="293"/>
    </location>
    <ligand>
        <name>S-adenosyl-L-methionine</name>
        <dbReference type="ChEBI" id="CHEBI:59789"/>
    </ligand>
</feature>
<sequence length="347" mass="39746">MKKNIFGLYIDEVYELLKILEIEKYRVKQIFEWIYKRNVTDFKQMMNLPLKMREQLNEVFVIKTVNLVDKQISQDESTTKFLLAYHDGVAIETVLMKHNYGNSVCVSTQVGCNMGCTFCASTLHGMIRNLTGAEILAQIFFINKILNKEGQRVNSIVIMGSGEPLNNYDNVLNFIKLCHDKEILNLSYRNITLSTSGIVPNMYKLAEEKLPITLSVSLHAANDTIRTTLMPINKKYNIEQVILAASNYAKKTGRRITYEYILINDFNDSIEDAKKLVGLLKGKLANINLIPVNPVEERGWFRPEQRKISNFMNFLLENHISVTLRKEMGADIQAACGQLRNKSMDES</sequence>
<dbReference type="GO" id="GO:0005737">
    <property type="term" value="C:cytoplasm"/>
    <property type="evidence" value="ECO:0007669"/>
    <property type="project" value="UniProtKB-SubCell"/>
</dbReference>
<comment type="catalytic activity">
    <reaction evidence="12">
        <text>adenosine(37) in tRNA + 2 reduced [2Fe-2S]-[ferredoxin] + 2 S-adenosyl-L-methionine = 2-methyladenosine(37) in tRNA + 5'-deoxyadenosine + L-methionine + 2 oxidized [2Fe-2S]-[ferredoxin] + S-adenosyl-L-homocysteine</text>
        <dbReference type="Rhea" id="RHEA:43332"/>
        <dbReference type="Rhea" id="RHEA-COMP:10000"/>
        <dbReference type="Rhea" id="RHEA-COMP:10001"/>
        <dbReference type="Rhea" id="RHEA-COMP:10162"/>
        <dbReference type="Rhea" id="RHEA-COMP:10485"/>
        <dbReference type="ChEBI" id="CHEBI:17319"/>
        <dbReference type="ChEBI" id="CHEBI:33737"/>
        <dbReference type="ChEBI" id="CHEBI:33738"/>
        <dbReference type="ChEBI" id="CHEBI:57844"/>
        <dbReference type="ChEBI" id="CHEBI:57856"/>
        <dbReference type="ChEBI" id="CHEBI:59789"/>
        <dbReference type="ChEBI" id="CHEBI:74411"/>
        <dbReference type="ChEBI" id="CHEBI:74497"/>
        <dbReference type="EC" id="2.1.1.192"/>
    </reaction>
</comment>
<feature type="binding site" evidence="12">
    <location>
        <begin position="217"/>
        <end position="219"/>
    </location>
    <ligand>
        <name>S-adenosyl-L-methionine</name>
        <dbReference type="ChEBI" id="CHEBI:59789"/>
    </ligand>
</feature>
<dbReference type="InterPro" id="IPR048641">
    <property type="entry name" value="RlmN_N"/>
</dbReference>
<comment type="similarity">
    <text evidence="12">Belongs to the radical SAM superfamily. RlmN family.</text>
</comment>
<dbReference type="InterPro" id="IPR007197">
    <property type="entry name" value="rSAM"/>
</dbReference>
<dbReference type="InterPro" id="IPR013785">
    <property type="entry name" value="Aldolase_TIM"/>
</dbReference>
<dbReference type="SFLD" id="SFLDS00029">
    <property type="entry name" value="Radical_SAM"/>
    <property type="match status" value="1"/>
</dbReference>
<evidence type="ECO:0000256" key="9">
    <source>
        <dbReference type="ARBA" id="ARBA00022723"/>
    </source>
</evidence>
<keyword evidence="10 12" id="KW-0408">Iron</keyword>
<dbReference type="Pfam" id="PF21016">
    <property type="entry name" value="RlmN_N"/>
    <property type="match status" value="1"/>
</dbReference>
<dbReference type="GO" id="GO:0070040">
    <property type="term" value="F:rRNA (adenine(2503)-C2-)-methyltransferase activity"/>
    <property type="evidence" value="ECO:0007669"/>
    <property type="project" value="UniProtKB-UniRule"/>
</dbReference>
<dbReference type="CDD" id="cd01335">
    <property type="entry name" value="Radical_SAM"/>
    <property type="match status" value="1"/>
</dbReference>
<dbReference type="PROSITE" id="PS51918">
    <property type="entry name" value="RADICAL_SAM"/>
    <property type="match status" value="1"/>
</dbReference>
<feature type="binding site" evidence="12">
    <location>
        <position position="116"/>
    </location>
    <ligand>
        <name>[4Fe-4S] cluster</name>
        <dbReference type="ChEBI" id="CHEBI:49883"/>
        <note>4Fe-4S-S-AdoMet</note>
    </ligand>
</feature>
<keyword evidence="2 12" id="KW-0004">4Fe-4S</keyword>
<comment type="function">
    <text evidence="12">Specifically methylates position 2 of adenine 2503 in 23S rRNA and position 2 of adenine 37 in tRNAs.</text>
</comment>